<dbReference type="CDD" id="cd08347">
    <property type="entry name" value="PcpA_C_like"/>
    <property type="match status" value="1"/>
</dbReference>
<evidence type="ECO:0000313" key="3">
    <source>
        <dbReference type="Proteomes" id="UP000569951"/>
    </source>
</evidence>
<dbReference type="Pfam" id="PF00903">
    <property type="entry name" value="Glyoxalase"/>
    <property type="match status" value="2"/>
</dbReference>
<name>A0A841I0S8_9DEIO</name>
<dbReference type="InterPro" id="IPR052537">
    <property type="entry name" value="Extradiol_RC_dioxygenase"/>
</dbReference>
<feature type="domain" description="VOC" evidence="1">
    <location>
        <begin position="7"/>
        <end position="132"/>
    </location>
</feature>
<dbReference type="InterPro" id="IPR004360">
    <property type="entry name" value="Glyas_Fos-R_dOase_dom"/>
</dbReference>
<organism evidence="2 3">
    <name type="scientific">Deinobacterium chartae</name>
    <dbReference type="NCBI Taxonomy" id="521158"/>
    <lineage>
        <taxon>Bacteria</taxon>
        <taxon>Thermotogati</taxon>
        <taxon>Deinococcota</taxon>
        <taxon>Deinococci</taxon>
        <taxon>Deinococcales</taxon>
        <taxon>Deinococcaceae</taxon>
        <taxon>Deinobacterium</taxon>
    </lineage>
</organism>
<evidence type="ECO:0000259" key="1">
    <source>
        <dbReference type="PROSITE" id="PS51819"/>
    </source>
</evidence>
<accession>A0A841I0S8</accession>
<evidence type="ECO:0000313" key="2">
    <source>
        <dbReference type="EMBL" id="MBB6098823.1"/>
    </source>
</evidence>
<gene>
    <name evidence="2" type="ORF">HNR42_002258</name>
</gene>
<dbReference type="PROSITE" id="PS51819">
    <property type="entry name" value="VOC"/>
    <property type="match status" value="2"/>
</dbReference>
<protein>
    <submittedName>
        <fullName evidence="2">Glyoxalase family protein</fullName>
    </submittedName>
</protein>
<keyword evidence="3" id="KW-1185">Reference proteome</keyword>
<dbReference type="Gene3D" id="3.10.180.10">
    <property type="entry name" value="2,3-Dihydroxybiphenyl 1,2-Dioxygenase, domain 1"/>
    <property type="match status" value="2"/>
</dbReference>
<dbReference type="CDD" id="cd08346">
    <property type="entry name" value="PcpA_N_like"/>
    <property type="match status" value="1"/>
</dbReference>
<dbReference type="Proteomes" id="UP000569951">
    <property type="component" value="Unassembled WGS sequence"/>
</dbReference>
<feature type="domain" description="VOC" evidence="1">
    <location>
        <begin position="152"/>
        <end position="277"/>
    </location>
</feature>
<comment type="caution">
    <text evidence="2">The sequence shown here is derived from an EMBL/GenBank/DDBJ whole genome shotgun (WGS) entry which is preliminary data.</text>
</comment>
<proteinExistence type="predicted"/>
<reference evidence="2 3" key="1">
    <citation type="submission" date="2020-08" db="EMBL/GenBank/DDBJ databases">
        <title>Genomic Encyclopedia of Type Strains, Phase IV (KMG-IV): sequencing the most valuable type-strain genomes for metagenomic binning, comparative biology and taxonomic classification.</title>
        <authorList>
            <person name="Goeker M."/>
        </authorList>
    </citation>
    <scope>NUCLEOTIDE SEQUENCE [LARGE SCALE GENOMIC DNA]</scope>
    <source>
        <strain evidence="2 3">DSM 21458</strain>
    </source>
</reference>
<dbReference type="InterPro" id="IPR037523">
    <property type="entry name" value="VOC_core"/>
</dbReference>
<dbReference type="SUPFAM" id="SSF54593">
    <property type="entry name" value="Glyoxalase/Bleomycin resistance protein/Dihydroxybiphenyl dioxygenase"/>
    <property type="match status" value="1"/>
</dbReference>
<dbReference type="PANTHER" id="PTHR36110:SF4">
    <property type="entry name" value="RING-CLEAVING DIOXYGENASE MHQA-RELATED"/>
    <property type="match status" value="1"/>
</dbReference>
<dbReference type="PANTHER" id="PTHR36110">
    <property type="entry name" value="RING-CLEAVING DIOXYGENASE MHQE-RELATED"/>
    <property type="match status" value="1"/>
</dbReference>
<dbReference type="EMBL" id="JACHHG010000008">
    <property type="protein sequence ID" value="MBB6098823.1"/>
    <property type="molecule type" value="Genomic_DNA"/>
</dbReference>
<dbReference type="AlphaFoldDB" id="A0A841I0S8"/>
<sequence>MNLELSGLHHVTAVTADAPGNLAFYTRVLGMRLVKKTVNQDDVRAYHLFYADGAGSPGSDLTFFDWPQSGRERRGNHTVSRTGLRVPRGSLPWWKARLEAHGVTHGEIHARFGRDVLHLEDPEGQRLALVEDDAPGHPWARSPVPAEHQILGLGPATLSLPGLEPTRRVLERVYGLRAAGDYENPDAPGTRVHVLRMRQGGPAAELHLEVRPELPIARPGVGGVHHIALRVPDDQYVAWVQRLQGLGLPTSGAVDRFYFRSIYYREPQGILIELATDGPGFATDEPFESMGERLSLPPFLEERRADIEAHLKPLE</sequence>
<dbReference type="RefSeq" id="WP_183987584.1">
    <property type="nucleotide sequence ID" value="NZ_JACHHG010000008.1"/>
</dbReference>
<dbReference type="InterPro" id="IPR029068">
    <property type="entry name" value="Glyas_Bleomycin-R_OHBP_Dase"/>
</dbReference>